<protein>
    <submittedName>
        <fullName evidence="1">Uncharacterized protein</fullName>
    </submittedName>
</protein>
<evidence type="ECO:0000313" key="2">
    <source>
        <dbReference type="Proteomes" id="UP000554482"/>
    </source>
</evidence>
<organism evidence="1 2">
    <name type="scientific">Thalictrum thalictroides</name>
    <name type="common">Rue-anemone</name>
    <name type="synonym">Anemone thalictroides</name>
    <dbReference type="NCBI Taxonomy" id="46969"/>
    <lineage>
        <taxon>Eukaryota</taxon>
        <taxon>Viridiplantae</taxon>
        <taxon>Streptophyta</taxon>
        <taxon>Embryophyta</taxon>
        <taxon>Tracheophyta</taxon>
        <taxon>Spermatophyta</taxon>
        <taxon>Magnoliopsida</taxon>
        <taxon>Ranunculales</taxon>
        <taxon>Ranunculaceae</taxon>
        <taxon>Thalictroideae</taxon>
        <taxon>Thalictrum</taxon>
    </lineage>
</organism>
<evidence type="ECO:0000313" key="1">
    <source>
        <dbReference type="EMBL" id="KAF5194810.1"/>
    </source>
</evidence>
<reference evidence="1 2" key="1">
    <citation type="submission" date="2020-06" db="EMBL/GenBank/DDBJ databases">
        <title>Transcriptomic and genomic resources for Thalictrum thalictroides and T. hernandezii: Facilitating candidate gene discovery in an emerging model plant lineage.</title>
        <authorList>
            <person name="Arias T."/>
            <person name="Riano-Pachon D.M."/>
            <person name="Di Stilio V.S."/>
        </authorList>
    </citation>
    <scope>NUCLEOTIDE SEQUENCE [LARGE SCALE GENOMIC DNA]</scope>
    <source>
        <strain evidence="2">cv. WT478/WT964</strain>
        <tissue evidence="1">Leaves</tissue>
    </source>
</reference>
<keyword evidence="2" id="KW-1185">Reference proteome</keyword>
<dbReference type="Proteomes" id="UP000554482">
    <property type="component" value="Unassembled WGS sequence"/>
</dbReference>
<sequence length="83" mass="9481">MVRLDNKCITLTSNNENGWYRKKEEVVRMMGLNYVLGQPSQAFIGNLNTFFLIRAEDEVLTVNCEVDAIHLDVSWSNNVMPSS</sequence>
<dbReference type="EMBL" id="JABWDY010018245">
    <property type="protein sequence ID" value="KAF5194810.1"/>
    <property type="molecule type" value="Genomic_DNA"/>
</dbReference>
<name>A0A7J6WDX6_THATH</name>
<gene>
    <name evidence="1" type="ORF">FRX31_015603</name>
</gene>
<dbReference type="AlphaFoldDB" id="A0A7J6WDX6"/>
<accession>A0A7J6WDX6</accession>
<proteinExistence type="predicted"/>
<comment type="caution">
    <text evidence="1">The sequence shown here is derived from an EMBL/GenBank/DDBJ whole genome shotgun (WGS) entry which is preliminary data.</text>
</comment>